<keyword evidence="9" id="KW-0067">ATP-binding</keyword>
<protein>
    <recommendedName>
        <fullName evidence="3">non-specific serine/threonine protein kinase</fullName>
        <ecNumber evidence="3">2.7.11.1</ecNumber>
    </recommendedName>
</protein>
<dbReference type="Pfam" id="PF09202">
    <property type="entry name" value="Rio2_N"/>
    <property type="match status" value="1"/>
</dbReference>
<dbReference type="FunFam" id="3.30.200.20:FF:000052">
    <property type="entry name" value="Serine/threonine-protein kinase RIO2"/>
    <property type="match status" value="1"/>
</dbReference>
<dbReference type="InterPro" id="IPR036390">
    <property type="entry name" value="WH_DNA-bd_sf"/>
</dbReference>
<dbReference type="GO" id="GO:0030688">
    <property type="term" value="C:preribosome, small subunit precursor"/>
    <property type="evidence" value="ECO:0007669"/>
    <property type="project" value="TreeGrafter"/>
</dbReference>
<sequence length="292" mass="34505">MEAANLLTRVEKEDLRILMAIEIGMKRSEYVTINNIKFYSRYKIEETLFRLNRVHKLDIIIRDSSKYEVAYTLNSKAYDLLALHALVERNIISQLGPLIGKGKESDVYSCMDDDQNIYAAKFYRIGRTSFKNIKRLRDFIGKRGHLSWLYVNRLAAKREYDALEKIFKYKLNTPKPIAYNRNIVIMSYLRGKELVYYKTIKNPEKVFNKIIKQLKVIYQKGNMIHGDLGEFNIVLDEKGHILIIDWLQWVSRDHPNAISLLTRDITNVCNFFKKKYNVQSNVNEILEFFNKK</sequence>
<comment type="cofactor">
    <cofactor evidence="1">
        <name>Mg(2+)</name>
        <dbReference type="ChEBI" id="CHEBI:18420"/>
    </cofactor>
</comment>
<keyword evidence="8" id="KW-0418">Kinase</keyword>
<evidence type="ECO:0000256" key="5">
    <source>
        <dbReference type="ARBA" id="ARBA00022679"/>
    </source>
</evidence>
<dbReference type="GO" id="GO:0046872">
    <property type="term" value="F:metal ion binding"/>
    <property type="evidence" value="ECO:0007669"/>
    <property type="project" value="UniProtKB-KW"/>
</dbReference>
<proteinExistence type="inferred from homology"/>
<dbReference type="Gene3D" id="1.10.510.10">
    <property type="entry name" value="Transferase(Phosphotransferase) domain 1"/>
    <property type="match status" value="1"/>
</dbReference>
<evidence type="ECO:0000256" key="1">
    <source>
        <dbReference type="ARBA" id="ARBA00001946"/>
    </source>
</evidence>
<dbReference type="AlphaFoldDB" id="A0A0F9RRS7"/>
<evidence type="ECO:0000256" key="8">
    <source>
        <dbReference type="ARBA" id="ARBA00022777"/>
    </source>
</evidence>
<dbReference type="EC" id="2.7.11.1" evidence="3"/>
<evidence type="ECO:0000259" key="13">
    <source>
        <dbReference type="SMART" id="SM00090"/>
    </source>
</evidence>
<evidence type="ECO:0000313" key="14">
    <source>
        <dbReference type="EMBL" id="KKN52542.1"/>
    </source>
</evidence>
<dbReference type="GO" id="GO:0030490">
    <property type="term" value="P:maturation of SSU-rRNA"/>
    <property type="evidence" value="ECO:0007669"/>
    <property type="project" value="TreeGrafter"/>
</dbReference>
<dbReference type="SUPFAM" id="SSF46785">
    <property type="entry name" value="Winged helix' DNA-binding domain"/>
    <property type="match status" value="1"/>
</dbReference>
<reference evidence="14" key="1">
    <citation type="journal article" date="2015" name="Nature">
        <title>Complex archaea that bridge the gap between prokaryotes and eukaryotes.</title>
        <authorList>
            <person name="Spang A."/>
            <person name="Saw J.H."/>
            <person name="Jorgensen S.L."/>
            <person name="Zaremba-Niedzwiedzka K."/>
            <person name="Martijn J."/>
            <person name="Lind A.E."/>
            <person name="van Eijk R."/>
            <person name="Schleper C."/>
            <person name="Guy L."/>
            <person name="Ettema T.J."/>
        </authorList>
    </citation>
    <scope>NUCLEOTIDE SEQUENCE</scope>
</reference>
<evidence type="ECO:0000256" key="2">
    <source>
        <dbReference type="ARBA" id="ARBA00009196"/>
    </source>
</evidence>
<evidence type="ECO:0000256" key="10">
    <source>
        <dbReference type="ARBA" id="ARBA00022842"/>
    </source>
</evidence>
<dbReference type="Gene3D" id="3.30.200.20">
    <property type="entry name" value="Phosphorylase Kinase, domain 1"/>
    <property type="match status" value="1"/>
</dbReference>
<dbReference type="PANTHER" id="PTHR45852:SF1">
    <property type="entry name" value="SERINE_THREONINE-PROTEIN KINASE RIO2"/>
    <property type="match status" value="1"/>
</dbReference>
<dbReference type="Pfam" id="PF01163">
    <property type="entry name" value="RIO1"/>
    <property type="match status" value="1"/>
</dbReference>
<evidence type="ECO:0000256" key="12">
    <source>
        <dbReference type="ARBA" id="ARBA00048679"/>
    </source>
</evidence>
<dbReference type="InterPro" id="IPR015285">
    <property type="entry name" value="RIO2_wHTH_N"/>
</dbReference>
<evidence type="ECO:0000256" key="3">
    <source>
        <dbReference type="ARBA" id="ARBA00012513"/>
    </source>
</evidence>
<evidence type="ECO:0000256" key="6">
    <source>
        <dbReference type="ARBA" id="ARBA00022723"/>
    </source>
</evidence>
<feature type="domain" description="RIO kinase" evidence="13">
    <location>
        <begin position="63"/>
        <end position="291"/>
    </location>
</feature>
<evidence type="ECO:0000256" key="11">
    <source>
        <dbReference type="ARBA" id="ARBA00047899"/>
    </source>
</evidence>
<keyword evidence="4" id="KW-0723">Serine/threonine-protein kinase</keyword>
<evidence type="ECO:0000256" key="7">
    <source>
        <dbReference type="ARBA" id="ARBA00022741"/>
    </source>
</evidence>
<dbReference type="PANTHER" id="PTHR45852">
    <property type="entry name" value="SER/THR-PROTEIN KINASE RIO2"/>
    <property type="match status" value="1"/>
</dbReference>
<dbReference type="InterPro" id="IPR036388">
    <property type="entry name" value="WH-like_DNA-bd_sf"/>
</dbReference>
<dbReference type="CDD" id="cd05144">
    <property type="entry name" value="RIO2_C"/>
    <property type="match status" value="1"/>
</dbReference>
<dbReference type="GO" id="GO:0005524">
    <property type="term" value="F:ATP binding"/>
    <property type="evidence" value="ECO:0007669"/>
    <property type="project" value="UniProtKB-KW"/>
</dbReference>
<organism evidence="14">
    <name type="scientific">marine sediment metagenome</name>
    <dbReference type="NCBI Taxonomy" id="412755"/>
    <lineage>
        <taxon>unclassified sequences</taxon>
        <taxon>metagenomes</taxon>
        <taxon>ecological metagenomes</taxon>
    </lineage>
</organism>
<keyword evidence="10" id="KW-0460">Magnesium</keyword>
<keyword evidence="5" id="KW-0808">Transferase</keyword>
<accession>A0A0F9RRS7</accession>
<gene>
    <name evidence="14" type="ORF">LCGC14_0611510</name>
</gene>
<dbReference type="GO" id="GO:0005829">
    <property type="term" value="C:cytosol"/>
    <property type="evidence" value="ECO:0007669"/>
    <property type="project" value="TreeGrafter"/>
</dbReference>
<dbReference type="SMART" id="SM00090">
    <property type="entry name" value="RIO"/>
    <property type="match status" value="1"/>
</dbReference>
<dbReference type="InterPro" id="IPR030484">
    <property type="entry name" value="Rio2"/>
</dbReference>
<evidence type="ECO:0000256" key="4">
    <source>
        <dbReference type="ARBA" id="ARBA00022527"/>
    </source>
</evidence>
<dbReference type="SUPFAM" id="SSF56112">
    <property type="entry name" value="Protein kinase-like (PK-like)"/>
    <property type="match status" value="1"/>
</dbReference>
<keyword evidence="6" id="KW-0479">Metal-binding</keyword>
<dbReference type="InterPro" id="IPR000687">
    <property type="entry name" value="RIO_kinase"/>
</dbReference>
<keyword evidence="7" id="KW-0547">Nucleotide-binding</keyword>
<dbReference type="GO" id="GO:0004674">
    <property type="term" value="F:protein serine/threonine kinase activity"/>
    <property type="evidence" value="ECO:0007669"/>
    <property type="project" value="UniProtKB-KW"/>
</dbReference>
<comment type="caution">
    <text evidence="14">The sequence shown here is derived from an EMBL/GenBank/DDBJ whole genome shotgun (WGS) entry which is preliminary data.</text>
</comment>
<comment type="catalytic activity">
    <reaction evidence="12">
        <text>L-seryl-[protein] + ATP = O-phospho-L-seryl-[protein] + ADP + H(+)</text>
        <dbReference type="Rhea" id="RHEA:17989"/>
        <dbReference type="Rhea" id="RHEA-COMP:9863"/>
        <dbReference type="Rhea" id="RHEA-COMP:11604"/>
        <dbReference type="ChEBI" id="CHEBI:15378"/>
        <dbReference type="ChEBI" id="CHEBI:29999"/>
        <dbReference type="ChEBI" id="CHEBI:30616"/>
        <dbReference type="ChEBI" id="CHEBI:83421"/>
        <dbReference type="ChEBI" id="CHEBI:456216"/>
        <dbReference type="EC" id="2.7.11.1"/>
    </reaction>
</comment>
<comment type="similarity">
    <text evidence="2">Belongs to the protein kinase superfamily. RIO-type Ser/Thr kinase family.</text>
</comment>
<dbReference type="Gene3D" id="1.10.10.10">
    <property type="entry name" value="Winged helix-like DNA-binding domain superfamily/Winged helix DNA-binding domain"/>
    <property type="match status" value="1"/>
</dbReference>
<comment type="catalytic activity">
    <reaction evidence="11">
        <text>L-threonyl-[protein] + ATP = O-phospho-L-threonyl-[protein] + ADP + H(+)</text>
        <dbReference type="Rhea" id="RHEA:46608"/>
        <dbReference type="Rhea" id="RHEA-COMP:11060"/>
        <dbReference type="Rhea" id="RHEA-COMP:11605"/>
        <dbReference type="ChEBI" id="CHEBI:15378"/>
        <dbReference type="ChEBI" id="CHEBI:30013"/>
        <dbReference type="ChEBI" id="CHEBI:30616"/>
        <dbReference type="ChEBI" id="CHEBI:61977"/>
        <dbReference type="ChEBI" id="CHEBI:456216"/>
        <dbReference type="EC" id="2.7.11.1"/>
    </reaction>
</comment>
<dbReference type="InterPro" id="IPR011009">
    <property type="entry name" value="Kinase-like_dom_sf"/>
</dbReference>
<evidence type="ECO:0000256" key="9">
    <source>
        <dbReference type="ARBA" id="ARBA00022840"/>
    </source>
</evidence>
<dbReference type="EMBL" id="LAZR01001014">
    <property type="protein sequence ID" value="KKN52542.1"/>
    <property type="molecule type" value="Genomic_DNA"/>
</dbReference>
<dbReference type="InterPro" id="IPR018934">
    <property type="entry name" value="RIO_dom"/>
</dbReference>
<name>A0A0F9RRS7_9ZZZZ</name>